<dbReference type="OrthoDB" id="1699242at2"/>
<keyword evidence="2 7" id="KW-0812">Transmembrane</keyword>
<keyword evidence="4 10" id="KW-0067">ATP-binding</keyword>
<evidence type="ECO:0000256" key="4">
    <source>
        <dbReference type="ARBA" id="ARBA00022840"/>
    </source>
</evidence>
<comment type="subcellular location">
    <subcellularLocation>
        <location evidence="1">Cell membrane</location>
        <topology evidence="1">Multi-pass membrane protein</topology>
    </subcellularLocation>
</comment>
<dbReference type="GO" id="GO:0005886">
    <property type="term" value="C:plasma membrane"/>
    <property type="evidence" value="ECO:0007669"/>
    <property type="project" value="UniProtKB-SubCell"/>
</dbReference>
<dbReference type="STRING" id="1796616.A4V09_08145"/>
<dbReference type="RefSeq" id="WP_065541930.1">
    <property type="nucleotide sequence ID" value="NZ_CP015405.2"/>
</dbReference>
<dbReference type="InterPro" id="IPR003593">
    <property type="entry name" value="AAA+_ATPase"/>
</dbReference>
<keyword evidence="11" id="KW-1185">Reference proteome</keyword>
<dbReference type="InterPro" id="IPR003439">
    <property type="entry name" value="ABC_transporter-like_ATP-bd"/>
</dbReference>
<dbReference type="CDD" id="cd03228">
    <property type="entry name" value="ABCC_MRP_Like"/>
    <property type="match status" value="1"/>
</dbReference>
<dbReference type="Gene3D" id="3.40.50.300">
    <property type="entry name" value="P-loop containing nucleotide triphosphate hydrolases"/>
    <property type="match status" value="1"/>
</dbReference>
<proteinExistence type="predicted"/>
<feature type="transmembrane region" description="Helical" evidence="7">
    <location>
        <begin position="173"/>
        <end position="190"/>
    </location>
</feature>
<dbReference type="EMBL" id="CP015405">
    <property type="protein sequence ID" value="ANU75743.1"/>
    <property type="molecule type" value="Genomic_DNA"/>
</dbReference>
<dbReference type="PANTHER" id="PTHR24221">
    <property type="entry name" value="ATP-BINDING CASSETTE SUB-FAMILY B"/>
    <property type="match status" value="1"/>
</dbReference>
<feature type="domain" description="ABC transmembrane type-1" evidence="9">
    <location>
        <begin position="34"/>
        <end position="319"/>
    </location>
</feature>
<dbReference type="PROSITE" id="PS00211">
    <property type="entry name" value="ABC_TRANSPORTER_1"/>
    <property type="match status" value="1"/>
</dbReference>
<dbReference type="PROSITE" id="PS50929">
    <property type="entry name" value="ABC_TM1F"/>
    <property type="match status" value="1"/>
</dbReference>
<dbReference type="KEGG" id="byl:A4V09_08145"/>
<dbReference type="InterPro" id="IPR017871">
    <property type="entry name" value="ABC_transporter-like_CS"/>
</dbReference>
<dbReference type="Gene3D" id="1.20.1560.10">
    <property type="entry name" value="ABC transporter type 1, transmembrane domain"/>
    <property type="match status" value="1"/>
</dbReference>
<dbReference type="SUPFAM" id="SSF90123">
    <property type="entry name" value="ABC transporter transmembrane region"/>
    <property type="match status" value="1"/>
</dbReference>
<gene>
    <name evidence="10" type="ORF">A4V09_08145</name>
</gene>
<evidence type="ECO:0000313" key="11">
    <source>
        <dbReference type="Proteomes" id="UP000092574"/>
    </source>
</evidence>
<dbReference type="InterPro" id="IPR011527">
    <property type="entry name" value="ABC1_TM_dom"/>
</dbReference>
<feature type="transmembrane region" description="Helical" evidence="7">
    <location>
        <begin position="262"/>
        <end position="285"/>
    </location>
</feature>
<dbReference type="GO" id="GO:0005524">
    <property type="term" value="F:ATP binding"/>
    <property type="evidence" value="ECO:0007669"/>
    <property type="project" value="UniProtKB-KW"/>
</dbReference>
<dbReference type="InterPro" id="IPR039421">
    <property type="entry name" value="Type_1_exporter"/>
</dbReference>
<evidence type="ECO:0000259" key="8">
    <source>
        <dbReference type="PROSITE" id="PS50893"/>
    </source>
</evidence>
<evidence type="ECO:0000256" key="6">
    <source>
        <dbReference type="ARBA" id="ARBA00023136"/>
    </source>
</evidence>
<sequence>MERNRIGIKDILIALKQLPKTVSIIMHVSKGLFFLIILFSVVAGVFPVITLILSQELINCLVQGKNFFDGTFIMFVLYLLASFAGELIIEAKGFIEGKFQYLLQYRLNYLVMEKCTDLSLEDFENSEMYDRIEKITGEIAYRPFQIFLAIINLLTSAITMISSAILLFSWNPYISIVLLVVPIVSVLYFLKIGQQEFDIIWNRAKDERKTWYLSYLLTHDFSYKEISLLNIKDYLLGNFIKISNRFIEQNIKILKKKTVFNIIYEMIMQVVSGLIIGEAIISAYAGDILVGNVMSYIRSVGLVQSNSQAIMANIYTIYNSSLYMDMLFEFLKYCGKGKITGNMKKIEGEITTIDIKNLSFSYKNKKETLKDISISFQKGEKIALVGPNGSGKSTLIKILSGLYEIKYGEILINGIPLKKIDIEDYHTKMSVLFQDFVKYELTLKENIGFGDIKEFNSTDRMKEILDKLQTKFLKKDGEYDFDMQLGNWFDDGQQLSQGQWQKVALARAYFKNASIYILDEPNAALDTVSEREIFDDFFEISKGKIGIFISHRLNAAKKADKIIVMDDGRVVGMGKHEDLLKNCLVYQTLYQAETYENEEDM</sequence>
<feature type="transmembrane region" description="Helical" evidence="7">
    <location>
        <begin position="146"/>
        <end position="167"/>
    </location>
</feature>
<keyword evidence="3" id="KW-0547">Nucleotide-binding</keyword>
<organism evidence="10 11">
    <name type="scientific">Blautia pseudococcoides</name>
    <dbReference type="NCBI Taxonomy" id="1796616"/>
    <lineage>
        <taxon>Bacteria</taxon>
        <taxon>Bacillati</taxon>
        <taxon>Bacillota</taxon>
        <taxon>Clostridia</taxon>
        <taxon>Lachnospirales</taxon>
        <taxon>Lachnospiraceae</taxon>
        <taxon>Blautia</taxon>
    </lineage>
</organism>
<accession>A0A1C7IA97</accession>
<name>A0A1C7IA97_9FIRM</name>
<dbReference type="PANTHER" id="PTHR24221:SF654">
    <property type="entry name" value="ATP-BINDING CASSETTE SUB-FAMILY B MEMBER 6"/>
    <property type="match status" value="1"/>
</dbReference>
<dbReference type="GO" id="GO:0034040">
    <property type="term" value="F:ATPase-coupled lipid transmembrane transporter activity"/>
    <property type="evidence" value="ECO:0007669"/>
    <property type="project" value="TreeGrafter"/>
</dbReference>
<dbReference type="PROSITE" id="PS50893">
    <property type="entry name" value="ABC_TRANSPORTER_2"/>
    <property type="match status" value="1"/>
</dbReference>
<dbReference type="InterPro" id="IPR027417">
    <property type="entry name" value="P-loop_NTPase"/>
</dbReference>
<keyword evidence="5 7" id="KW-1133">Transmembrane helix</keyword>
<evidence type="ECO:0000256" key="1">
    <source>
        <dbReference type="ARBA" id="ARBA00004651"/>
    </source>
</evidence>
<evidence type="ECO:0000256" key="3">
    <source>
        <dbReference type="ARBA" id="ARBA00022741"/>
    </source>
</evidence>
<keyword evidence="6 7" id="KW-0472">Membrane</keyword>
<evidence type="ECO:0000256" key="2">
    <source>
        <dbReference type="ARBA" id="ARBA00022692"/>
    </source>
</evidence>
<feature type="transmembrane region" description="Helical" evidence="7">
    <location>
        <begin position="72"/>
        <end position="89"/>
    </location>
</feature>
<dbReference type="Pfam" id="PF00005">
    <property type="entry name" value="ABC_tran"/>
    <property type="match status" value="1"/>
</dbReference>
<feature type="transmembrane region" description="Helical" evidence="7">
    <location>
        <begin position="32"/>
        <end position="52"/>
    </location>
</feature>
<dbReference type="AlphaFoldDB" id="A0A1C7IA97"/>
<dbReference type="SMART" id="SM00382">
    <property type="entry name" value="AAA"/>
    <property type="match status" value="1"/>
</dbReference>
<evidence type="ECO:0000313" key="10">
    <source>
        <dbReference type="EMBL" id="ANU75743.1"/>
    </source>
</evidence>
<dbReference type="GO" id="GO:0140359">
    <property type="term" value="F:ABC-type transporter activity"/>
    <property type="evidence" value="ECO:0007669"/>
    <property type="project" value="InterPro"/>
</dbReference>
<evidence type="ECO:0000256" key="5">
    <source>
        <dbReference type="ARBA" id="ARBA00022989"/>
    </source>
</evidence>
<dbReference type="SUPFAM" id="SSF52540">
    <property type="entry name" value="P-loop containing nucleoside triphosphate hydrolases"/>
    <property type="match status" value="1"/>
</dbReference>
<protein>
    <submittedName>
        <fullName evidence="10">ABC transporter ATP-binding protein</fullName>
    </submittedName>
</protein>
<dbReference type="Proteomes" id="UP000092574">
    <property type="component" value="Chromosome"/>
</dbReference>
<dbReference type="GO" id="GO:0016887">
    <property type="term" value="F:ATP hydrolysis activity"/>
    <property type="evidence" value="ECO:0007669"/>
    <property type="project" value="InterPro"/>
</dbReference>
<dbReference type="InterPro" id="IPR036640">
    <property type="entry name" value="ABC1_TM_sf"/>
</dbReference>
<evidence type="ECO:0000259" key="9">
    <source>
        <dbReference type="PROSITE" id="PS50929"/>
    </source>
</evidence>
<feature type="domain" description="ABC transporter" evidence="8">
    <location>
        <begin position="353"/>
        <end position="592"/>
    </location>
</feature>
<reference evidence="10" key="1">
    <citation type="submission" date="2017-04" db="EMBL/GenBank/DDBJ databases">
        <title>Complete Genome Sequences of Twelve Strains of a Stable Defined Moderately Diverse Mouse Microbiota 2 (sDMDMm2).</title>
        <authorList>
            <person name="Uchimura Y."/>
            <person name="Wyss M."/>
            <person name="Brugiroux S."/>
            <person name="Limenitakis J.P."/>
            <person name="Stecher B."/>
            <person name="McCoy K.D."/>
            <person name="Macpherson A.J."/>
        </authorList>
    </citation>
    <scope>NUCLEOTIDE SEQUENCE</scope>
    <source>
        <strain evidence="10">YL58</strain>
    </source>
</reference>
<evidence type="ECO:0000256" key="7">
    <source>
        <dbReference type="SAM" id="Phobius"/>
    </source>
</evidence>